<dbReference type="Proteomes" id="UP001319827">
    <property type="component" value="Chromosome"/>
</dbReference>
<dbReference type="EMBL" id="AP024355">
    <property type="protein sequence ID" value="BCR03336.1"/>
    <property type="molecule type" value="Genomic_DNA"/>
</dbReference>
<dbReference type="RefSeq" id="WP_221250815.1">
    <property type="nucleotide sequence ID" value="NZ_AP024355.1"/>
</dbReference>
<gene>
    <name evidence="3" type="ORF">DESUT3_04050</name>
</gene>
<evidence type="ECO:0000313" key="4">
    <source>
        <dbReference type="Proteomes" id="UP001319827"/>
    </source>
</evidence>
<sequence>MRTTSIVGLSGLLILLVAAAVFYFRDTTGPQIALTPGAGPVSAQRHLQLQVEDPGSGLKSLGVTLVQQGKSIPLLARTYERGTLVQSESLSLPKGEIKDGPVEINVTATDRSIFPFGAGNVSQQVFTFEFDSRAPVISVLSTAHNLNRGGAGLIVYTLSEEAESTGVTIGELFFPGYRQPSGAYACLFAFPWNMTMNQFTPKLMAVDRAGNERQAGFYYHLNNRNFRERKIEVGQSFLETKAPEFEELAPQAQSPLDAFLQVNREVREQNRQKLIEIGASTAPVPLWEGAFLRQSKAATLALFADHRSYYHEGQEVDKQTHLGIDLASVAQAPVEAANSGTVVFADYLGIYGLCVIIDHGMGLQSLYGHLSRIAVQQGEQVSKGQIVGNTGATGMAGGDHLHFEVLLGGLSVYPLEWWDGDWITNNVTSKLQLAPGK</sequence>
<organism evidence="3 4">
    <name type="scientific">Desulfuromonas versatilis</name>
    <dbReference type="NCBI Taxonomy" id="2802975"/>
    <lineage>
        <taxon>Bacteria</taxon>
        <taxon>Pseudomonadati</taxon>
        <taxon>Thermodesulfobacteriota</taxon>
        <taxon>Desulfuromonadia</taxon>
        <taxon>Desulfuromonadales</taxon>
        <taxon>Desulfuromonadaceae</taxon>
        <taxon>Desulfuromonas</taxon>
    </lineage>
</organism>
<dbReference type="PANTHER" id="PTHR21666:SF289">
    <property type="entry name" value="L-ALA--D-GLU ENDOPEPTIDASE"/>
    <property type="match status" value="1"/>
</dbReference>
<name>A0ABN6DTJ7_9BACT</name>
<dbReference type="InterPro" id="IPR050570">
    <property type="entry name" value="Cell_wall_metabolism_enzyme"/>
</dbReference>
<reference evidence="3 4" key="2">
    <citation type="journal article" date="2021" name="Int. J. Syst. Evol. Microbiol.">
        <title>Isolation and Polyphasic Characterization of Desulfuromonas versatilis sp. Nov., an Electrogenic Bacteria Capable of Versatile Metabolism Isolated from a Graphene Oxide-Reducing Enrichment Culture.</title>
        <authorList>
            <person name="Xie L."/>
            <person name="Yoshida N."/>
            <person name="Ishii S."/>
            <person name="Meng L."/>
        </authorList>
    </citation>
    <scope>NUCLEOTIDE SEQUENCE [LARGE SCALE GENOMIC DNA]</scope>
    <source>
        <strain evidence="3 4">NIT-T3</strain>
    </source>
</reference>
<keyword evidence="1" id="KW-0732">Signal</keyword>
<protein>
    <submittedName>
        <fullName evidence="3">Peptidase M24</fullName>
    </submittedName>
</protein>
<proteinExistence type="predicted"/>
<dbReference type="Gene3D" id="2.70.70.10">
    <property type="entry name" value="Glucose Permease (Domain IIA)"/>
    <property type="match status" value="1"/>
</dbReference>
<dbReference type="InterPro" id="IPR011055">
    <property type="entry name" value="Dup_hybrid_motif"/>
</dbReference>
<dbReference type="SUPFAM" id="SSF51261">
    <property type="entry name" value="Duplicated hybrid motif"/>
    <property type="match status" value="1"/>
</dbReference>
<dbReference type="InterPro" id="IPR016047">
    <property type="entry name" value="M23ase_b-sheet_dom"/>
</dbReference>
<evidence type="ECO:0000259" key="2">
    <source>
        <dbReference type="Pfam" id="PF01551"/>
    </source>
</evidence>
<keyword evidence="4" id="KW-1185">Reference proteome</keyword>
<accession>A0ABN6DTJ7</accession>
<feature type="domain" description="M23ase beta-sheet core" evidence="2">
    <location>
        <begin position="320"/>
        <end position="412"/>
    </location>
</feature>
<dbReference type="PANTHER" id="PTHR21666">
    <property type="entry name" value="PEPTIDASE-RELATED"/>
    <property type="match status" value="1"/>
</dbReference>
<evidence type="ECO:0000256" key="1">
    <source>
        <dbReference type="ARBA" id="ARBA00022729"/>
    </source>
</evidence>
<evidence type="ECO:0000313" key="3">
    <source>
        <dbReference type="EMBL" id="BCR03336.1"/>
    </source>
</evidence>
<dbReference type="Pfam" id="PF01551">
    <property type="entry name" value="Peptidase_M23"/>
    <property type="match status" value="1"/>
</dbReference>
<reference evidence="3 4" key="1">
    <citation type="journal article" date="2016" name="C (Basel)">
        <title>Selective Growth of and Electricity Production by Marine Exoelectrogenic Bacteria in Self-Aggregated Hydrogel of Microbially Reduced Graphene Oxide.</title>
        <authorList>
            <person name="Yoshida N."/>
            <person name="Goto Y."/>
            <person name="Miyata Y."/>
        </authorList>
    </citation>
    <scope>NUCLEOTIDE SEQUENCE [LARGE SCALE GENOMIC DNA]</scope>
    <source>
        <strain evidence="3 4">NIT-T3</strain>
    </source>
</reference>
<dbReference type="CDD" id="cd12797">
    <property type="entry name" value="M23_peptidase"/>
    <property type="match status" value="1"/>
</dbReference>